<reference evidence="1" key="1">
    <citation type="journal article" date="2013" name="J. Plant Res.">
        <title>Effect of fungi and light on seed germination of three Opuntia species from semiarid lands of central Mexico.</title>
        <authorList>
            <person name="Delgado-Sanchez P."/>
            <person name="Jimenez-Bremont J.F."/>
            <person name="Guerrero-Gonzalez Mde L."/>
            <person name="Flores J."/>
        </authorList>
    </citation>
    <scope>NUCLEOTIDE SEQUENCE</scope>
    <source>
        <tissue evidence="1">Cladode</tissue>
    </source>
</reference>
<protein>
    <submittedName>
        <fullName evidence="1">Uncharacterized protein</fullName>
    </submittedName>
</protein>
<dbReference type="AlphaFoldDB" id="A0A7C8ZTR6"/>
<organism evidence="1">
    <name type="scientific">Opuntia streptacantha</name>
    <name type="common">Prickly pear cactus</name>
    <name type="synonym">Opuntia cardona</name>
    <dbReference type="NCBI Taxonomy" id="393608"/>
    <lineage>
        <taxon>Eukaryota</taxon>
        <taxon>Viridiplantae</taxon>
        <taxon>Streptophyta</taxon>
        <taxon>Embryophyta</taxon>
        <taxon>Tracheophyta</taxon>
        <taxon>Spermatophyta</taxon>
        <taxon>Magnoliopsida</taxon>
        <taxon>eudicotyledons</taxon>
        <taxon>Gunneridae</taxon>
        <taxon>Pentapetalae</taxon>
        <taxon>Caryophyllales</taxon>
        <taxon>Cactineae</taxon>
        <taxon>Cactaceae</taxon>
        <taxon>Opuntioideae</taxon>
        <taxon>Opuntia</taxon>
    </lineage>
</organism>
<proteinExistence type="predicted"/>
<evidence type="ECO:0000313" key="1">
    <source>
        <dbReference type="EMBL" id="MBA4650856.1"/>
    </source>
</evidence>
<sequence length="159" mass="17817">MAFMRVHWQGENQGVVFGGWGGHIRKSETSYTVNGEHASPSQDVRYRLVDVPKQFLPVKSDERKFSVICKLATEETSYVYMCKIYGESSRDPPRLSGLNKIYRYTNHEENNIPTNSKKLGITGSLSIAETKFDEAQSAIIAVKPKPITPTRSSGLSQAF</sequence>
<accession>A0A7C8ZTR6</accession>
<dbReference type="EMBL" id="GISG01167186">
    <property type="protein sequence ID" value="MBA4650856.1"/>
    <property type="molecule type" value="Transcribed_RNA"/>
</dbReference>
<reference evidence="1" key="2">
    <citation type="submission" date="2020-07" db="EMBL/GenBank/DDBJ databases">
        <authorList>
            <person name="Vera ALvarez R."/>
            <person name="Arias-Moreno D.M."/>
            <person name="Jimenez-Jacinto V."/>
            <person name="Jimenez-Bremont J.F."/>
            <person name="Swaminathan K."/>
            <person name="Moose S.P."/>
            <person name="Guerrero-Gonzalez M.L."/>
            <person name="Marino-Ramirez L."/>
            <person name="Landsman D."/>
            <person name="Rodriguez-Kessler M."/>
            <person name="Delgado-Sanchez P."/>
        </authorList>
    </citation>
    <scope>NUCLEOTIDE SEQUENCE</scope>
    <source>
        <tissue evidence="1">Cladode</tissue>
    </source>
</reference>
<name>A0A7C8ZTR6_OPUST</name>